<protein>
    <submittedName>
        <fullName evidence="1">Uncharacterized protein</fullName>
    </submittedName>
</protein>
<evidence type="ECO:0000313" key="2">
    <source>
        <dbReference type="Proteomes" id="UP001163624"/>
    </source>
</evidence>
<reference evidence="1" key="1">
    <citation type="submission" date="2022-11" db="EMBL/GenBank/DDBJ databases">
        <title>Pseudomonas triclosanedens sp. nov., a triclosan degrader isolated from activated sludge.</title>
        <authorList>
            <person name="Yin Y."/>
            <person name="Lu Z."/>
        </authorList>
    </citation>
    <scope>NUCLEOTIDE SEQUENCE</scope>
    <source>
        <strain evidence="1">ZM23</strain>
    </source>
</reference>
<keyword evidence="2" id="KW-1185">Reference proteome</keyword>
<accession>A0ABY6ZVD5</accession>
<gene>
    <name evidence="1" type="ORF">OU419_24420</name>
</gene>
<name>A0ABY6ZVD5_9PSED</name>
<proteinExistence type="predicted"/>
<evidence type="ECO:0000313" key="1">
    <source>
        <dbReference type="EMBL" id="WAI48859.1"/>
    </source>
</evidence>
<sequence length="67" mass="7332">MQMGNWALVVNGEGRVLAADTANWIAGDLARRSLGREGQERVAELAESFSHWSVIERPLNRRLAGAA</sequence>
<dbReference type="EMBL" id="CP113432">
    <property type="protein sequence ID" value="WAI48859.1"/>
    <property type="molecule type" value="Genomic_DNA"/>
</dbReference>
<organism evidence="1 2">
    <name type="scientific">Pseudomonas triclosanedens</name>
    <dbReference type="NCBI Taxonomy" id="2961893"/>
    <lineage>
        <taxon>Bacteria</taxon>
        <taxon>Pseudomonadati</taxon>
        <taxon>Pseudomonadota</taxon>
        <taxon>Gammaproteobacteria</taxon>
        <taxon>Pseudomonadales</taxon>
        <taxon>Pseudomonadaceae</taxon>
        <taxon>Pseudomonas</taxon>
    </lineage>
</organism>
<dbReference type="Proteomes" id="UP001163624">
    <property type="component" value="Chromosome"/>
</dbReference>
<dbReference type="RefSeq" id="WP_254472518.1">
    <property type="nucleotide sequence ID" value="NZ_CP113432.1"/>
</dbReference>